<feature type="transmembrane region" description="Helical" evidence="2">
    <location>
        <begin position="346"/>
        <end position="379"/>
    </location>
</feature>
<dbReference type="eggNOG" id="arCOG00458">
    <property type="taxonomic scope" value="Archaea"/>
</dbReference>
<protein>
    <submittedName>
        <fullName evidence="3">Uncharacterized protein</fullName>
    </submittedName>
</protein>
<keyword evidence="2" id="KW-0812">Transmembrane</keyword>
<evidence type="ECO:0000256" key="1">
    <source>
        <dbReference type="SAM" id="MobiDB-lite"/>
    </source>
</evidence>
<dbReference type="InterPro" id="IPR024079">
    <property type="entry name" value="MetalloPept_cat_dom_sf"/>
</dbReference>
<name>B9LMZ3_HALLT</name>
<feature type="region of interest" description="Disordered" evidence="1">
    <location>
        <begin position="1"/>
        <end position="36"/>
    </location>
</feature>
<dbReference type="Gene3D" id="3.40.390.10">
    <property type="entry name" value="Collagenase (Catalytic Domain)"/>
    <property type="match status" value="1"/>
</dbReference>
<keyword evidence="4" id="KW-1185">Reference proteome</keyword>
<feature type="transmembrane region" description="Helical" evidence="2">
    <location>
        <begin position="309"/>
        <end position="326"/>
    </location>
</feature>
<keyword evidence="2" id="KW-0472">Membrane</keyword>
<evidence type="ECO:0000313" key="3">
    <source>
        <dbReference type="EMBL" id="ACM56731.1"/>
    </source>
</evidence>
<dbReference type="KEGG" id="hla:Hlac_1137"/>
<dbReference type="AlphaFoldDB" id="B9LMZ3"/>
<sequence length="436" mass="47423">MSDGARSTDSKPTGVDQESAGSAITNGDGAERLDPLTVDDQRGDEAAPQIDVGVLIAHSPGTNAEPLQSFAEQMTRDGVDELAAATDATWRVHCAEPDPLTDAAPRRPSEFLDEAALHMVKRPYDLVVVVTDVPLTTREERTVEGLASPIARVVVVSTRRLRRRPGRETVQALDSAAVHWNAATLLVHLFGHVFGADHDDGGVMMPFSFDPSRRSVPRFDADITQHLRKITTRIPEEGVSRGRLRRLAFHALSLARNPWTVVSTLLQSRAPLLPFSLPRLSTAAVTPTLILVFSAEAWDVGLNLTNRTTTLFAIGSIIAAAVHLLYVQRLSFPRERSQVITEHMALVNVTVFCILVVAMMGLFVLVGSIMLLIELAVFPPNLMTNWPSLEEPTVGFTDLIRVGGFISTLGVLSGALAGGIENRMALRHLALFRDHP</sequence>
<gene>
    <name evidence="3" type="ordered locus">Hlac_1137</name>
</gene>
<feature type="compositionally biased region" description="Polar residues" evidence="1">
    <location>
        <begin position="1"/>
        <end position="11"/>
    </location>
</feature>
<evidence type="ECO:0000256" key="2">
    <source>
        <dbReference type="SAM" id="Phobius"/>
    </source>
</evidence>
<dbReference type="Proteomes" id="UP000000740">
    <property type="component" value="Chromosome 1"/>
</dbReference>
<dbReference type="GO" id="GO:0008237">
    <property type="term" value="F:metallopeptidase activity"/>
    <property type="evidence" value="ECO:0007669"/>
    <property type="project" value="InterPro"/>
</dbReference>
<dbReference type="EMBL" id="CP001365">
    <property type="protein sequence ID" value="ACM56731.1"/>
    <property type="molecule type" value="Genomic_DNA"/>
</dbReference>
<organism evidence="3 4">
    <name type="scientific">Halorubrum lacusprofundi (strain ATCC 49239 / DSM 5036 / JCM 8891 / ACAM 34)</name>
    <dbReference type="NCBI Taxonomy" id="416348"/>
    <lineage>
        <taxon>Archaea</taxon>
        <taxon>Methanobacteriati</taxon>
        <taxon>Methanobacteriota</taxon>
        <taxon>Stenosarchaea group</taxon>
        <taxon>Halobacteria</taxon>
        <taxon>Halobacteriales</taxon>
        <taxon>Haloferacaceae</taxon>
        <taxon>Halorubrum</taxon>
    </lineage>
</organism>
<dbReference type="HOGENOM" id="CLU_038916_0_0_2"/>
<feature type="transmembrane region" description="Helical" evidence="2">
    <location>
        <begin position="399"/>
        <end position="420"/>
    </location>
</feature>
<dbReference type="SUPFAM" id="SSF55486">
    <property type="entry name" value="Metalloproteases ('zincins'), catalytic domain"/>
    <property type="match status" value="1"/>
</dbReference>
<reference evidence="3 4" key="1">
    <citation type="journal article" date="2016" name="Stand. Genomic Sci.">
        <title>Complete genome sequence of the Antarctic Halorubrum lacusprofundi type strain ACAM 34.</title>
        <authorList>
            <person name="Anderson I.J."/>
            <person name="DasSarma P."/>
            <person name="Lucas S."/>
            <person name="Copeland A."/>
            <person name="Lapidus A."/>
            <person name="Del Rio T.G."/>
            <person name="Tice H."/>
            <person name="Dalin E."/>
            <person name="Bruce D.C."/>
            <person name="Goodwin L."/>
            <person name="Pitluck S."/>
            <person name="Sims D."/>
            <person name="Brettin T.S."/>
            <person name="Detter J.C."/>
            <person name="Han C.S."/>
            <person name="Larimer F."/>
            <person name="Hauser L."/>
            <person name="Land M."/>
            <person name="Ivanova N."/>
            <person name="Richardson P."/>
            <person name="Cavicchioli R."/>
            <person name="DasSarma S."/>
            <person name="Woese C.R."/>
            <person name="Kyrpides N.C."/>
        </authorList>
    </citation>
    <scope>NUCLEOTIDE SEQUENCE [LARGE SCALE GENOMIC DNA]</scope>
    <source>
        <strain evidence="4">ATCC 49239 / DSM 5036 / JCM 8891 / ACAM 34</strain>
    </source>
</reference>
<proteinExistence type="predicted"/>
<evidence type="ECO:0000313" key="4">
    <source>
        <dbReference type="Proteomes" id="UP000000740"/>
    </source>
</evidence>
<keyword evidence="2" id="KW-1133">Transmembrane helix</keyword>
<accession>B9LMZ3</accession>